<dbReference type="EMBL" id="BQXU01000035">
    <property type="protein sequence ID" value="GKT50283.1"/>
    <property type="molecule type" value="Genomic_DNA"/>
</dbReference>
<dbReference type="GO" id="GO:0006357">
    <property type="term" value="P:regulation of transcription by RNA polymerase II"/>
    <property type="evidence" value="ECO:0007669"/>
    <property type="project" value="InterPro"/>
</dbReference>
<keyword evidence="7 9" id="KW-0539">Nucleus</keyword>
<accession>A0AA37USQ5</accession>
<evidence type="ECO:0000256" key="1">
    <source>
        <dbReference type="ARBA" id="ARBA00004123"/>
    </source>
</evidence>
<evidence type="ECO:0000313" key="11">
    <source>
        <dbReference type="Proteomes" id="UP001055115"/>
    </source>
</evidence>
<gene>
    <name evidence="9" type="primary">MED5</name>
    <name evidence="10" type="ORF">ColSpa_10464</name>
</gene>
<sequence length="534" mass="59408">MDGRVVRGVQRAALEQWSDFIAKSLSHRIDPDKFESYVPFLQVKHPLPPVAVADLFLRPQPHNHESLDPRVPRYLQVLSDLNYIDTPSILKALYRYSTSRAHSRDAAQPANGETQRSNMPRWGSSYAAEEVMFYRLTKSVAQGTAIQNMGTSLEIANIMAKWIALFTDAATAFTVDVMGQLHNSQVREEMESARAAFVALLLGVCENQVVLKALSKPEAQGRRSYDVRLVNYQLIRSDTRKALSESLANFVPTIMQSAGPIATRLDMFRTSTLAGFEPVDEQKNKSNAEIEDLFDSTVALENFVISELPIVNSRAGLYIYLNAALVGRPLIDDLAIFNYLNNRYQGDVQTTTVDFILASFDVLANAASRNEGNQAAHLLRSFLMNKLPILIESLSKHMYGPVNAEYCITEALGRVDTTTFPTLSSMFDETRSNNPFTDSVREEFCWACCLHGLVRESSIETLLGETPYQSLPAGGRYVKENLVAECLADPERMQALISELDNKDGNAGAVCQALTEVFIVLAACKSYLMLTTSR</sequence>
<comment type="similarity">
    <text evidence="2 9">Belongs to the Mediator complex subunit 5 family.</text>
</comment>
<protein>
    <recommendedName>
        <fullName evidence="3 9">Mediator of RNA polymerase II transcription subunit 5</fullName>
    </recommendedName>
    <alternativeName>
        <fullName evidence="8 9">Mediator complex subunit 5</fullName>
    </alternativeName>
</protein>
<reference evidence="10 11" key="1">
    <citation type="submission" date="2022-03" db="EMBL/GenBank/DDBJ databases">
        <title>Genome data of Colletotrichum spp.</title>
        <authorList>
            <person name="Utami Y.D."/>
            <person name="Hiruma K."/>
        </authorList>
    </citation>
    <scope>NUCLEOTIDE SEQUENCE [LARGE SCALE GENOMIC DNA]</scope>
    <source>
        <strain evidence="10 11">MAFF 239500</strain>
    </source>
</reference>
<evidence type="ECO:0000256" key="2">
    <source>
        <dbReference type="ARBA" id="ARBA00008782"/>
    </source>
</evidence>
<dbReference type="GO" id="GO:0003712">
    <property type="term" value="F:transcription coregulator activity"/>
    <property type="evidence" value="ECO:0007669"/>
    <property type="project" value="InterPro"/>
</dbReference>
<comment type="subcellular location">
    <subcellularLocation>
        <location evidence="1 9">Nucleus</location>
    </subcellularLocation>
</comment>
<dbReference type="Proteomes" id="UP001055115">
    <property type="component" value="Unassembled WGS sequence"/>
</dbReference>
<keyword evidence="4 9" id="KW-0805">Transcription regulation</keyword>
<organism evidence="10 11">
    <name type="scientific">Colletotrichum spaethianum</name>
    <dbReference type="NCBI Taxonomy" id="700344"/>
    <lineage>
        <taxon>Eukaryota</taxon>
        <taxon>Fungi</taxon>
        <taxon>Dikarya</taxon>
        <taxon>Ascomycota</taxon>
        <taxon>Pezizomycotina</taxon>
        <taxon>Sordariomycetes</taxon>
        <taxon>Hypocreomycetidae</taxon>
        <taxon>Glomerellales</taxon>
        <taxon>Glomerellaceae</taxon>
        <taxon>Colletotrichum</taxon>
        <taxon>Colletotrichum spaethianum species complex</taxon>
    </lineage>
</organism>
<evidence type="ECO:0000256" key="8">
    <source>
        <dbReference type="ARBA" id="ARBA00031256"/>
    </source>
</evidence>
<dbReference type="PANTHER" id="PTHR35784">
    <property type="entry name" value="MEDIATOR OF RNA POLYMERASE II TRANSCRIPTION SUBUNIT 5"/>
    <property type="match status" value="1"/>
</dbReference>
<dbReference type="GO" id="GO:0016592">
    <property type="term" value="C:mediator complex"/>
    <property type="evidence" value="ECO:0007669"/>
    <property type="project" value="InterPro"/>
</dbReference>
<comment type="caution">
    <text evidence="10">The sequence shown here is derived from an EMBL/GenBank/DDBJ whole genome shotgun (WGS) entry which is preliminary data.</text>
</comment>
<proteinExistence type="inferred from homology"/>
<evidence type="ECO:0000256" key="6">
    <source>
        <dbReference type="ARBA" id="ARBA00023163"/>
    </source>
</evidence>
<dbReference type="AlphaFoldDB" id="A0AA37USQ5"/>
<dbReference type="PANTHER" id="PTHR35784:SF1">
    <property type="entry name" value="MEDIATOR OF RNA POLYMERASE II TRANSCRIPTION SUBUNIT 5"/>
    <property type="match status" value="1"/>
</dbReference>
<dbReference type="Pfam" id="PF08689">
    <property type="entry name" value="Med5"/>
    <property type="match status" value="1"/>
</dbReference>
<comment type="function">
    <text evidence="9">Component of the Mediator complex, a coactivator involved in the regulated transcription of nearly all RNA polymerase II-dependent genes. Mediator functions as a bridge to convey information from gene-specific regulatory proteins to the basal RNA polymerase II transcription machinery. Mediator is recruited to promoters by direct interactions with regulatory proteins and serves as a scaffold for the assembly of a functional preinitiation complex with RNA polymerase II and the general transcription factors.</text>
</comment>
<evidence type="ECO:0000256" key="9">
    <source>
        <dbReference type="RuleBase" id="RU364142"/>
    </source>
</evidence>
<keyword evidence="11" id="KW-1185">Reference proteome</keyword>
<evidence type="ECO:0000256" key="4">
    <source>
        <dbReference type="ARBA" id="ARBA00023015"/>
    </source>
</evidence>
<name>A0AA37USQ5_9PEZI</name>
<keyword evidence="6 9" id="KW-0804">Transcription</keyword>
<keyword evidence="5 9" id="KW-0010">Activator</keyword>
<evidence type="ECO:0000256" key="5">
    <source>
        <dbReference type="ARBA" id="ARBA00023159"/>
    </source>
</evidence>
<dbReference type="InterPro" id="IPR014801">
    <property type="entry name" value="Mediator_Med5_fun"/>
</dbReference>
<comment type="subunit">
    <text evidence="9">Component of the Mediator complex.</text>
</comment>
<evidence type="ECO:0000256" key="7">
    <source>
        <dbReference type="ARBA" id="ARBA00023242"/>
    </source>
</evidence>
<evidence type="ECO:0000313" key="10">
    <source>
        <dbReference type="EMBL" id="GKT50283.1"/>
    </source>
</evidence>
<evidence type="ECO:0000256" key="3">
    <source>
        <dbReference type="ARBA" id="ARBA00020628"/>
    </source>
</evidence>